<dbReference type="Proteomes" id="UP001272137">
    <property type="component" value="Unassembled WGS sequence"/>
</dbReference>
<protein>
    <submittedName>
        <fullName evidence="2">Uncharacterized protein</fullName>
    </submittedName>
</protein>
<evidence type="ECO:0000256" key="1">
    <source>
        <dbReference type="SAM" id="MobiDB-lite"/>
    </source>
</evidence>
<feature type="region of interest" description="Disordered" evidence="1">
    <location>
        <begin position="69"/>
        <end position="90"/>
    </location>
</feature>
<sequence>MWRADAGAAACPNRRRNFLRFVASAFGQYDFPHAPTGGTPFSIASFSSRLAWPFSTSWRSGLEPALLRGRSTRAAQPTVHAPDAGRRISERPAWVSRQVSRAARRA</sequence>
<dbReference type="EMBL" id="QXCT01000001">
    <property type="protein sequence ID" value="MDW9252828.1"/>
    <property type="molecule type" value="Genomic_DNA"/>
</dbReference>
<organism evidence="2 3">
    <name type="scientific">Burkholderia thailandensis</name>
    <dbReference type="NCBI Taxonomy" id="57975"/>
    <lineage>
        <taxon>Bacteria</taxon>
        <taxon>Pseudomonadati</taxon>
        <taxon>Pseudomonadota</taxon>
        <taxon>Betaproteobacteria</taxon>
        <taxon>Burkholderiales</taxon>
        <taxon>Burkholderiaceae</taxon>
        <taxon>Burkholderia</taxon>
        <taxon>pseudomallei group</taxon>
    </lineage>
</organism>
<comment type="caution">
    <text evidence="2">The sequence shown here is derived from an EMBL/GenBank/DDBJ whole genome shotgun (WGS) entry which is preliminary data.</text>
</comment>
<dbReference type="AlphaFoldDB" id="A0AAW9CUZ4"/>
<gene>
    <name evidence="2" type="ORF">C7S16_6326</name>
</gene>
<evidence type="ECO:0000313" key="2">
    <source>
        <dbReference type="EMBL" id="MDW9252828.1"/>
    </source>
</evidence>
<proteinExistence type="predicted"/>
<accession>A0AAW9CUZ4</accession>
<evidence type="ECO:0000313" key="3">
    <source>
        <dbReference type="Proteomes" id="UP001272137"/>
    </source>
</evidence>
<name>A0AAW9CUZ4_BURTH</name>
<reference evidence="2" key="1">
    <citation type="submission" date="2018-08" db="EMBL/GenBank/DDBJ databases">
        <title>Identification of Burkholderia cepacia strains that express a Burkholderia pseudomallei-like capsular polysaccharide.</title>
        <authorList>
            <person name="Burtnick M.N."/>
            <person name="Vongsouvath M."/>
            <person name="Newton P."/>
            <person name="Wuthiekanun V."/>
            <person name="Limmathurotsakul D."/>
            <person name="Brett P.J."/>
            <person name="Chantratita N."/>
            <person name="Dance D.A."/>
        </authorList>
    </citation>
    <scope>NUCLEOTIDE SEQUENCE</scope>
    <source>
        <strain evidence="2">SBXCC001</strain>
    </source>
</reference>